<evidence type="ECO:0000313" key="2">
    <source>
        <dbReference type="EMBL" id="SUZ77246.1"/>
    </source>
</evidence>
<dbReference type="SUPFAM" id="SSF55008">
    <property type="entry name" value="HMA, heavy metal-associated domain"/>
    <property type="match status" value="1"/>
</dbReference>
<accession>A0A381QD86</accession>
<dbReference type="EMBL" id="UINC01001309">
    <property type="protein sequence ID" value="SUZ77246.1"/>
    <property type="molecule type" value="Genomic_DNA"/>
</dbReference>
<dbReference type="Gene3D" id="3.30.70.100">
    <property type="match status" value="1"/>
</dbReference>
<organism evidence="2">
    <name type="scientific">marine metagenome</name>
    <dbReference type="NCBI Taxonomy" id="408172"/>
    <lineage>
        <taxon>unclassified sequences</taxon>
        <taxon>metagenomes</taxon>
        <taxon>ecological metagenomes</taxon>
    </lineage>
</organism>
<dbReference type="PROSITE" id="PS50846">
    <property type="entry name" value="HMA_2"/>
    <property type="match status" value="1"/>
</dbReference>
<dbReference type="AlphaFoldDB" id="A0A381QD86"/>
<dbReference type="CDD" id="cd00371">
    <property type="entry name" value="HMA"/>
    <property type="match status" value="1"/>
</dbReference>
<dbReference type="Pfam" id="PF00403">
    <property type="entry name" value="HMA"/>
    <property type="match status" value="1"/>
</dbReference>
<reference evidence="2" key="1">
    <citation type="submission" date="2018-05" db="EMBL/GenBank/DDBJ databases">
        <authorList>
            <person name="Lanie J.A."/>
            <person name="Ng W.-L."/>
            <person name="Kazmierczak K.M."/>
            <person name="Andrzejewski T.M."/>
            <person name="Davidsen T.M."/>
            <person name="Wayne K.J."/>
            <person name="Tettelin H."/>
            <person name="Glass J.I."/>
            <person name="Rusch D."/>
            <person name="Podicherti R."/>
            <person name="Tsui H.-C.T."/>
            <person name="Winkler M.E."/>
        </authorList>
    </citation>
    <scope>NUCLEOTIDE SEQUENCE</scope>
</reference>
<gene>
    <name evidence="2" type="ORF">METZ01_LOCUS30100</name>
</gene>
<evidence type="ECO:0000259" key="1">
    <source>
        <dbReference type="PROSITE" id="PS50846"/>
    </source>
</evidence>
<dbReference type="InterPro" id="IPR006121">
    <property type="entry name" value="HMA_dom"/>
</dbReference>
<proteinExistence type="predicted"/>
<sequence>MKPINIPEETKEDFVEIIPCLYCYSILFFRKLYELTRGSNMKYLTLTIALFSTMLFAKDNKTTLKVEGMQCQYSCTGKVATVVENIKGVKECTVDFEKGFATVVFDEQKLASKDIVDVLTEKTSYKVSEMKQQDTKKETGSI</sequence>
<feature type="domain" description="HMA" evidence="1">
    <location>
        <begin position="60"/>
        <end position="128"/>
    </location>
</feature>
<name>A0A381QD86_9ZZZZ</name>
<protein>
    <recommendedName>
        <fullName evidence="1">HMA domain-containing protein</fullName>
    </recommendedName>
</protein>
<dbReference type="InterPro" id="IPR036163">
    <property type="entry name" value="HMA_dom_sf"/>
</dbReference>
<dbReference type="GO" id="GO:0046872">
    <property type="term" value="F:metal ion binding"/>
    <property type="evidence" value="ECO:0007669"/>
    <property type="project" value="InterPro"/>
</dbReference>